<reference evidence="2" key="1">
    <citation type="submission" date="2018-05" db="EMBL/GenBank/DDBJ databases">
        <authorList>
            <person name="Lanie J.A."/>
            <person name="Ng W.-L."/>
            <person name="Kazmierczak K.M."/>
            <person name="Andrzejewski T.M."/>
            <person name="Davidsen T.M."/>
            <person name="Wayne K.J."/>
            <person name="Tettelin H."/>
            <person name="Glass J.I."/>
            <person name="Rusch D."/>
            <person name="Podicherti R."/>
            <person name="Tsui H.-C.T."/>
            <person name="Winkler M.E."/>
        </authorList>
    </citation>
    <scope>NUCLEOTIDE SEQUENCE</scope>
</reference>
<evidence type="ECO:0000313" key="2">
    <source>
        <dbReference type="EMBL" id="SVC81666.1"/>
    </source>
</evidence>
<dbReference type="SUPFAM" id="SSF101898">
    <property type="entry name" value="NHL repeat"/>
    <property type="match status" value="1"/>
</dbReference>
<keyword evidence="1" id="KW-0677">Repeat</keyword>
<dbReference type="EMBL" id="UINC01112601">
    <property type="protein sequence ID" value="SVC81666.1"/>
    <property type="molecule type" value="Genomic_DNA"/>
</dbReference>
<gene>
    <name evidence="2" type="ORF">METZ01_LOCUS334520</name>
</gene>
<protein>
    <submittedName>
        <fullName evidence="2">Uncharacterized protein</fullName>
    </submittedName>
</protein>
<dbReference type="Gene3D" id="2.120.10.30">
    <property type="entry name" value="TolB, C-terminal domain"/>
    <property type="match status" value="1"/>
</dbReference>
<dbReference type="InterPro" id="IPR011042">
    <property type="entry name" value="6-blade_b-propeller_TolB-like"/>
</dbReference>
<name>A0A382Q8D0_9ZZZZ</name>
<evidence type="ECO:0000256" key="1">
    <source>
        <dbReference type="ARBA" id="ARBA00022737"/>
    </source>
</evidence>
<dbReference type="InterPro" id="IPR001258">
    <property type="entry name" value="NHL_repeat"/>
</dbReference>
<dbReference type="PROSITE" id="PS51125">
    <property type="entry name" value="NHL"/>
    <property type="match status" value="1"/>
</dbReference>
<accession>A0A382Q8D0</accession>
<feature type="non-terminal residue" evidence="2">
    <location>
        <position position="153"/>
    </location>
</feature>
<organism evidence="2">
    <name type="scientific">marine metagenome</name>
    <dbReference type="NCBI Taxonomy" id="408172"/>
    <lineage>
        <taxon>unclassified sequences</taxon>
        <taxon>metagenomes</taxon>
        <taxon>ecological metagenomes</taxon>
    </lineage>
</organism>
<proteinExistence type="predicted"/>
<sequence>MLFFMQQSYAKSPPPGTGEADVKANILIMLDKSGSMGWSQTKPNLPCPVDVAVNSAGLVHVLDWCDNAVKIFSATGTLLHTNNKRWGSNYIYAPSKILIDKYDNYWILNRQGQELFKYDSSHNLECVYTYNISGLTGNYMAHTMATDSNGRIF</sequence>
<dbReference type="AlphaFoldDB" id="A0A382Q8D0"/>